<dbReference type="PANTHER" id="PTHR43775:SF37">
    <property type="entry name" value="SI:DKEY-61P9.11"/>
    <property type="match status" value="1"/>
</dbReference>
<dbReference type="SUPFAM" id="SSF52151">
    <property type="entry name" value="FabD/lysophospholipase-like"/>
    <property type="match status" value="1"/>
</dbReference>
<dbReference type="SMART" id="SM00827">
    <property type="entry name" value="PKS_AT"/>
    <property type="match status" value="1"/>
</dbReference>
<evidence type="ECO:0000313" key="4">
    <source>
        <dbReference type="EMBL" id="GDY49996.1"/>
    </source>
</evidence>
<keyword evidence="5" id="KW-1185">Reference proteome</keyword>
<comment type="caution">
    <text evidence="4">The sequence shown here is derived from an EMBL/GenBank/DDBJ whole genome shotgun (WGS) entry which is preliminary data.</text>
</comment>
<keyword evidence="2" id="KW-0597">Phosphoprotein</keyword>
<dbReference type="PANTHER" id="PTHR43775">
    <property type="entry name" value="FATTY ACID SYNTHASE"/>
    <property type="match status" value="1"/>
</dbReference>
<dbReference type="SUPFAM" id="SSF55048">
    <property type="entry name" value="Probable ACP-binding domain of malonyl-CoA ACP transacylase"/>
    <property type="match status" value="1"/>
</dbReference>
<dbReference type="InterPro" id="IPR016035">
    <property type="entry name" value="Acyl_Trfase/lysoPLipase"/>
</dbReference>
<dbReference type="Proteomes" id="UP000301309">
    <property type="component" value="Unassembled WGS sequence"/>
</dbReference>
<evidence type="ECO:0000313" key="5">
    <source>
        <dbReference type="Proteomes" id="UP000301309"/>
    </source>
</evidence>
<dbReference type="EMBL" id="BJHW01000001">
    <property type="protein sequence ID" value="GDY49996.1"/>
    <property type="molecule type" value="Genomic_DNA"/>
</dbReference>
<evidence type="ECO:0000256" key="1">
    <source>
        <dbReference type="ARBA" id="ARBA00022450"/>
    </source>
</evidence>
<protein>
    <recommendedName>
        <fullName evidence="3">Malonyl-CoA:ACP transacylase (MAT) domain-containing protein</fullName>
    </recommendedName>
</protein>
<dbReference type="InterPro" id="IPR016036">
    <property type="entry name" value="Malonyl_transacylase_ACP-bd"/>
</dbReference>
<accession>A0A4D4KSX7</accession>
<dbReference type="InterPro" id="IPR001227">
    <property type="entry name" value="Ac_transferase_dom_sf"/>
</dbReference>
<keyword evidence="1" id="KW-0596">Phosphopantetheine</keyword>
<dbReference type="Gene3D" id="3.40.366.10">
    <property type="entry name" value="Malonyl-Coenzyme A Acyl Carrier Protein, domain 2"/>
    <property type="match status" value="1"/>
</dbReference>
<evidence type="ECO:0000256" key="2">
    <source>
        <dbReference type="ARBA" id="ARBA00022553"/>
    </source>
</evidence>
<organism evidence="4 5">
    <name type="scientific">Streptomyces violaceusniger</name>
    <dbReference type="NCBI Taxonomy" id="68280"/>
    <lineage>
        <taxon>Bacteria</taxon>
        <taxon>Bacillati</taxon>
        <taxon>Actinomycetota</taxon>
        <taxon>Actinomycetes</taxon>
        <taxon>Kitasatosporales</taxon>
        <taxon>Streptomycetaceae</taxon>
        <taxon>Streptomyces</taxon>
        <taxon>Streptomyces violaceusniger group</taxon>
    </lineage>
</organism>
<dbReference type="InterPro" id="IPR014043">
    <property type="entry name" value="Acyl_transferase_dom"/>
</dbReference>
<dbReference type="GO" id="GO:0004312">
    <property type="term" value="F:fatty acid synthase activity"/>
    <property type="evidence" value="ECO:0007669"/>
    <property type="project" value="TreeGrafter"/>
</dbReference>
<dbReference type="InterPro" id="IPR050091">
    <property type="entry name" value="PKS_NRPS_Biosynth_Enz"/>
</dbReference>
<dbReference type="Pfam" id="PF00698">
    <property type="entry name" value="Acyl_transf_1"/>
    <property type="match status" value="1"/>
</dbReference>
<name>A0A4D4KSX7_STRVO</name>
<dbReference type="AlphaFoldDB" id="A0A4D4KSX7"/>
<dbReference type="GO" id="GO:0006633">
    <property type="term" value="P:fatty acid biosynthetic process"/>
    <property type="evidence" value="ECO:0007669"/>
    <property type="project" value="TreeGrafter"/>
</dbReference>
<proteinExistence type="predicted"/>
<evidence type="ECO:0000259" key="3">
    <source>
        <dbReference type="SMART" id="SM00827"/>
    </source>
</evidence>
<sequence>MGGDGVVGGVVAFVWCGAVGGGGSFAGEIAAAVVAGGLSLVDGARVVVLRSRVIGEELAGCGGMLSVGLSAGRVGEFLAGGDGSLQLAAVNGPGSVVVSGAVGALEGLAGRLGSVGVRTRWIPVDYASHSGFVEGFVIGFWGSCRVFVRCRVRWRSIRR</sequence>
<feature type="domain" description="Malonyl-CoA:ACP transacylase (MAT)" evidence="3">
    <location>
        <begin position="11"/>
        <end position="157"/>
    </location>
</feature>
<gene>
    <name evidence="4" type="ORF">SVIO_006190</name>
</gene>
<reference evidence="4 5" key="1">
    <citation type="journal article" date="2020" name="Int. J. Syst. Evol. Microbiol.">
        <title>Reclassification of Streptomyces castelarensis and Streptomyces sporoclivatus as later heterotypic synonyms of Streptomyces antimycoticus.</title>
        <authorList>
            <person name="Komaki H."/>
            <person name="Tamura T."/>
        </authorList>
    </citation>
    <scope>NUCLEOTIDE SEQUENCE [LARGE SCALE GENOMIC DNA]</scope>
    <source>
        <strain evidence="4 5">NBRC 13459</strain>
    </source>
</reference>